<dbReference type="EMBL" id="JAINVZ010000003">
    <property type="protein sequence ID" value="MBY8884485.1"/>
    <property type="molecule type" value="Genomic_DNA"/>
</dbReference>
<dbReference type="GO" id="GO:0005524">
    <property type="term" value="F:ATP binding"/>
    <property type="evidence" value="ECO:0007669"/>
    <property type="project" value="UniProtKB-KW"/>
</dbReference>
<evidence type="ECO:0000259" key="8">
    <source>
        <dbReference type="PROSITE" id="PS50893"/>
    </source>
</evidence>
<evidence type="ECO:0000256" key="2">
    <source>
        <dbReference type="ARBA" id="ARBA00022692"/>
    </source>
</evidence>
<dbReference type="InterPro" id="IPR003439">
    <property type="entry name" value="ABC_transporter-like_ATP-bd"/>
</dbReference>
<keyword evidence="2 7" id="KW-0812">Transmembrane</keyword>
<comment type="subcellular location">
    <subcellularLocation>
        <location evidence="1">Cell membrane</location>
        <topology evidence="1">Multi-pass membrane protein</topology>
    </subcellularLocation>
</comment>
<reference evidence="9 10" key="1">
    <citation type="submission" date="2021-08" db="EMBL/GenBank/DDBJ databases">
        <title>Streptomyces sp. PTM05 isolated from lichen.</title>
        <authorList>
            <person name="Somphong A."/>
            <person name="Phongsopitanun W."/>
            <person name="Tanasupawat S."/>
        </authorList>
    </citation>
    <scope>NUCLEOTIDE SEQUENCE [LARGE SCALE GENOMIC DNA]</scope>
    <source>
        <strain evidence="9 10">Ptm05</strain>
    </source>
</reference>
<dbReference type="PANTHER" id="PTHR24221">
    <property type="entry name" value="ATP-BINDING CASSETTE SUB-FAMILY B"/>
    <property type="match status" value="1"/>
</dbReference>
<evidence type="ECO:0000256" key="1">
    <source>
        <dbReference type="ARBA" id="ARBA00004651"/>
    </source>
</evidence>
<feature type="transmembrane region" description="Helical" evidence="7">
    <location>
        <begin position="68"/>
        <end position="85"/>
    </location>
</feature>
<keyword evidence="4 9" id="KW-0067">ATP-binding</keyword>
<dbReference type="RefSeq" id="WP_222974919.1">
    <property type="nucleotide sequence ID" value="NZ_JAINVZ010000003.1"/>
</dbReference>
<evidence type="ECO:0000256" key="7">
    <source>
        <dbReference type="SAM" id="Phobius"/>
    </source>
</evidence>
<evidence type="ECO:0000313" key="10">
    <source>
        <dbReference type="Proteomes" id="UP001198565"/>
    </source>
</evidence>
<dbReference type="SMART" id="SM00382">
    <property type="entry name" value="AAA"/>
    <property type="match status" value="1"/>
</dbReference>
<feature type="transmembrane region" description="Helical" evidence="7">
    <location>
        <begin position="257"/>
        <end position="281"/>
    </location>
</feature>
<organism evidence="9 10">
    <name type="scientific">Streptantibioticus parmotrematis</name>
    <dbReference type="NCBI Taxonomy" id="2873249"/>
    <lineage>
        <taxon>Bacteria</taxon>
        <taxon>Bacillati</taxon>
        <taxon>Actinomycetota</taxon>
        <taxon>Actinomycetes</taxon>
        <taxon>Kitasatosporales</taxon>
        <taxon>Streptomycetaceae</taxon>
        <taxon>Streptantibioticus</taxon>
    </lineage>
</organism>
<protein>
    <submittedName>
        <fullName evidence="9">ATP-binding cassette domain-containing protein</fullName>
    </submittedName>
</protein>
<keyword evidence="5 7" id="KW-1133">Transmembrane helix</keyword>
<dbReference type="InterPro" id="IPR039421">
    <property type="entry name" value="Type_1_exporter"/>
</dbReference>
<sequence>MPDQAAYRTRWAAWRMLWSASRTLSLTALALLAADAVLPSLTLVAMGWATGRIPAAVTHGVDSPAGHALLWSLTLAACCFALSMLRGPAQDVVSAAARARLTATLQERLVRAVSAPAGIAHLEDPEVLDRLASAQGEVVGQQPADAPITLLQQMGSRLGGLVACGVLSTYRWWLGLALLTAWLVVRQPLRALVRSRVGTYRRASRPLRRCWYFLGLAWRPQWAKEVRVFGLGEWVVSEASRLYTEAMRPSWRSVARLNLRVALCALLVLAAYGLGAGTLAWDASHHDVPLRTLATMLPMLLATMPVGSVTATDFSLEGMLSALPDLDRLEADLGSVEGDLTVDQVTGDAAGLPREAIRLEGLAFRYPGAEHDVLHDLDLELPAGRSLALVGVNGAGKTTLVTLLARLREPTGGRITVDGTDLAALDARSWQRQLAVVFQDFTRYPLTVAENVSLSLRGDPPDPAALARAADRAGAAELIAGLPHGWDTVLSPHYTGGTDLSGGQWQRLALTRALYAVERGARVLILDEPTAQLDVRAEAAFYDRFLAITEGTTSVIISHRFSTVRRADRIAVLDGGRITETGGHDELLAADGQYAELFHAQAARFTGATARTGGRTN</sequence>
<dbReference type="Pfam" id="PF00005">
    <property type="entry name" value="ABC_tran"/>
    <property type="match status" value="1"/>
</dbReference>
<dbReference type="SUPFAM" id="SSF52540">
    <property type="entry name" value="P-loop containing nucleoside triphosphate hydrolases"/>
    <property type="match status" value="1"/>
</dbReference>
<name>A0ABS7QMV6_9ACTN</name>
<keyword evidence="10" id="KW-1185">Reference proteome</keyword>
<comment type="caution">
    <text evidence="9">The sequence shown here is derived from an EMBL/GenBank/DDBJ whole genome shotgun (WGS) entry which is preliminary data.</text>
</comment>
<dbReference type="Gene3D" id="1.20.1560.10">
    <property type="entry name" value="ABC transporter type 1, transmembrane domain"/>
    <property type="match status" value="1"/>
</dbReference>
<dbReference type="InterPro" id="IPR027417">
    <property type="entry name" value="P-loop_NTPase"/>
</dbReference>
<dbReference type="Gene3D" id="3.40.50.300">
    <property type="entry name" value="P-loop containing nucleotide triphosphate hydrolases"/>
    <property type="match status" value="1"/>
</dbReference>
<dbReference type="CDD" id="cd03228">
    <property type="entry name" value="ABCC_MRP_Like"/>
    <property type="match status" value="1"/>
</dbReference>
<dbReference type="PANTHER" id="PTHR24221:SF654">
    <property type="entry name" value="ATP-BINDING CASSETTE SUB-FAMILY B MEMBER 6"/>
    <property type="match status" value="1"/>
</dbReference>
<accession>A0ABS7QMV6</accession>
<evidence type="ECO:0000256" key="5">
    <source>
        <dbReference type="ARBA" id="ARBA00022989"/>
    </source>
</evidence>
<dbReference type="InterPro" id="IPR003593">
    <property type="entry name" value="AAA+_ATPase"/>
</dbReference>
<evidence type="ECO:0000313" key="9">
    <source>
        <dbReference type="EMBL" id="MBY8884485.1"/>
    </source>
</evidence>
<feature type="domain" description="ABC transporter" evidence="8">
    <location>
        <begin position="357"/>
        <end position="600"/>
    </location>
</feature>
<gene>
    <name evidence="9" type="ORF">K7472_06455</name>
</gene>
<proteinExistence type="predicted"/>
<evidence type="ECO:0000256" key="4">
    <source>
        <dbReference type="ARBA" id="ARBA00022840"/>
    </source>
</evidence>
<keyword evidence="6 7" id="KW-0472">Membrane</keyword>
<keyword evidence="3" id="KW-0547">Nucleotide-binding</keyword>
<evidence type="ECO:0000256" key="6">
    <source>
        <dbReference type="ARBA" id="ARBA00023136"/>
    </source>
</evidence>
<dbReference type="SUPFAM" id="SSF90123">
    <property type="entry name" value="ABC transporter transmembrane region"/>
    <property type="match status" value="1"/>
</dbReference>
<dbReference type="PROSITE" id="PS50893">
    <property type="entry name" value="ABC_TRANSPORTER_2"/>
    <property type="match status" value="1"/>
</dbReference>
<dbReference type="Proteomes" id="UP001198565">
    <property type="component" value="Unassembled WGS sequence"/>
</dbReference>
<evidence type="ECO:0000256" key="3">
    <source>
        <dbReference type="ARBA" id="ARBA00022741"/>
    </source>
</evidence>
<dbReference type="InterPro" id="IPR036640">
    <property type="entry name" value="ABC1_TM_sf"/>
</dbReference>